<dbReference type="InterPro" id="IPR003607">
    <property type="entry name" value="HD/PDEase_dom"/>
</dbReference>
<dbReference type="InterPro" id="IPR037522">
    <property type="entry name" value="HD_GYP_dom"/>
</dbReference>
<dbReference type="eggNOG" id="COG2206">
    <property type="taxonomic scope" value="Bacteria"/>
</dbReference>
<sequence>MELKLEVSLFDMVVSLSDALDLISSTVTGHHKRVAYIATSIADKLDLSQQEKEELLIAGALHDVGALALNKKLSSLMFDFNASTDVGNHAELGYQTLHKFSPFKRVAKIIRYHHTSWKERKKNSNVVLAANILYLADRIDVLIDFETEILSQTDRIKDQIKEYQTDIFFSKVVEAFLDVATKDAFWFNIVSSWVDQFLVNSTVKNCVKLDFELLLRLAQIFGRIIDFRSSFTATHSSGVAASAQRLARLSGFSRAKFSMMRIAGYLHDLGKLAIPVEILNKTGKLTATEFNIIKKHTFYTYQILDGIPELAEIKNWAAFHHERLDGAGYPFGLDKDKLSRGARIMGVADVFTAITEDRPYRAGMEKEQATKILTDMVQDGAVDGSVVQVLVDNYEGINHIRKSAQAIESEEYKKFRQRSI</sequence>
<keyword evidence="4" id="KW-1185">Reference proteome</keyword>
<dbReference type="PROSITE" id="PS51832">
    <property type="entry name" value="HD_GYP"/>
    <property type="match status" value="1"/>
</dbReference>
<reference evidence="4" key="1">
    <citation type="submission" date="2012-02" db="EMBL/GenBank/DDBJ databases">
        <title>The complete genome of Halobacteroides halobius DSM 5150.</title>
        <authorList>
            <person name="Lucas S."/>
            <person name="Copeland A."/>
            <person name="Lapidus A."/>
            <person name="Glavina del Rio T."/>
            <person name="Dalin E."/>
            <person name="Tice H."/>
            <person name="Bruce D."/>
            <person name="Goodwin L."/>
            <person name="Pitluck S."/>
            <person name="Peters L."/>
            <person name="Mikhailova N."/>
            <person name="Gu W."/>
            <person name="Kyrpides N."/>
            <person name="Mavromatis K."/>
            <person name="Ivanova N."/>
            <person name="Brettin T."/>
            <person name="Detter J.C."/>
            <person name="Han C."/>
            <person name="Larimer F."/>
            <person name="Land M."/>
            <person name="Hauser L."/>
            <person name="Markowitz V."/>
            <person name="Cheng J.-F."/>
            <person name="Hugenholtz P."/>
            <person name="Woyke T."/>
            <person name="Wu D."/>
            <person name="Tindall B."/>
            <person name="Pomrenke H."/>
            <person name="Brambilla E."/>
            <person name="Klenk H.-P."/>
            <person name="Eisen J.A."/>
        </authorList>
    </citation>
    <scope>NUCLEOTIDE SEQUENCE [LARGE SCALE GENOMIC DNA]</scope>
    <source>
        <strain evidence="4">ATCC 35273 / DSM 5150 / MD-1</strain>
    </source>
</reference>
<dbReference type="CDD" id="cd00077">
    <property type="entry name" value="HDc"/>
    <property type="match status" value="2"/>
</dbReference>
<dbReference type="InterPro" id="IPR006674">
    <property type="entry name" value="HD_domain"/>
</dbReference>
<dbReference type="PATRIC" id="fig|748449.3.peg.876"/>
<dbReference type="PANTHER" id="PTHR43155">
    <property type="entry name" value="CYCLIC DI-GMP PHOSPHODIESTERASE PA4108-RELATED"/>
    <property type="match status" value="1"/>
</dbReference>
<dbReference type="STRING" id="748449.Halha_0921"/>
<feature type="domain" description="HD" evidence="1">
    <location>
        <begin position="27"/>
        <end position="142"/>
    </location>
</feature>
<dbReference type="HOGENOM" id="CLU_040286_2_0_9"/>
<dbReference type="AlphaFoldDB" id="L0K6K2"/>
<dbReference type="KEGG" id="hhl:Halha_0921"/>
<gene>
    <name evidence="3" type="ordered locus">Halha_0921</name>
</gene>
<dbReference type="PROSITE" id="PS51831">
    <property type="entry name" value="HD"/>
    <property type="match status" value="1"/>
</dbReference>
<dbReference type="SMART" id="SM00471">
    <property type="entry name" value="HDc"/>
    <property type="match status" value="2"/>
</dbReference>
<dbReference type="OrthoDB" id="9804747at2"/>
<dbReference type="SUPFAM" id="SSF109604">
    <property type="entry name" value="HD-domain/PDEase-like"/>
    <property type="match status" value="2"/>
</dbReference>
<dbReference type="EMBL" id="CP003359">
    <property type="protein sequence ID" value="AGB40882.1"/>
    <property type="molecule type" value="Genomic_DNA"/>
</dbReference>
<dbReference type="Pfam" id="PF13487">
    <property type="entry name" value="HD_5"/>
    <property type="match status" value="1"/>
</dbReference>
<organism evidence="3 4">
    <name type="scientific">Halobacteroides halobius (strain ATCC 35273 / DSM 5150 / MD-1)</name>
    <dbReference type="NCBI Taxonomy" id="748449"/>
    <lineage>
        <taxon>Bacteria</taxon>
        <taxon>Bacillati</taxon>
        <taxon>Bacillota</taxon>
        <taxon>Clostridia</taxon>
        <taxon>Halanaerobiales</taxon>
        <taxon>Halobacteroidaceae</taxon>
        <taxon>Halobacteroides</taxon>
    </lineage>
</organism>
<name>L0K6K2_HALHC</name>
<dbReference type="Proteomes" id="UP000010880">
    <property type="component" value="Chromosome"/>
</dbReference>
<evidence type="ECO:0000259" key="2">
    <source>
        <dbReference type="PROSITE" id="PS51832"/>
    </source>
</evidence>
<evidence type="ECO:0000313" key="4">
    <source>
        <dbReference type="Proteomes" id="UP000010880"/>
    </source>
</evidence>
<dbReference type="Gene3D" id="1.10.3210.10">
    <property type="entry name" value="Hypothetical protein af1432"/>
    <property type="match status" value="2"/>
</dbReference>
<evidence type="ECO:0000259" key="1">
    <source>
        <dbReference type="PROSITE" id="PS51831"/>
    </source>
</evidence>
<accession>L0K6K2</accession>
<proteinExistence type="predicted"/>
<feature type="domain" description="HD-GYP" evidence="2">
    <location>
        <begin position="210"/>
        <end position="406"/>
    </location>
</feature>
<dbReference type="PANTHER" id="PTHR43155:SF1">
    <property type="entry name" value="3'3'-CGAMP-SPECIFIC PHOSPHODIESTERASE 1"/>
    <property type="match status" value="1"/>
</dbReference>
<dbReference type="Pfam" id="PF01966">
    <property type="entry name" value="HD"/>
    <property type="match status" value="1"/>
</dbReference>
<protein>
    <submittedName>
        <fullName evidence="3">HD-GYP domain-containing protein</fullName>
    </submittedName>
</protein>
<evidence type="ECO:0000313" key="3">
    <source>
        <dbReference type="EMBL" id="AGB40882.1"/>
    </source>
</evidence>
<dbReference type="RefSeq" id="WP_015326607.1">
    <property type="nucleotide sequence ID" value="NC_019978.1"/>
</dbReference>